<name>A0ABM8RM74_9BURK</name>
<dbReference type="RefSeq" id="WP_200658703.1">
    <property type="nucleotide sequence ID" value="NZ_CAJNBH010000009.1"/>
</dbReference>
<dbReference type="EMBL" id="CAJNBH010000009">
    <property type="protein sequence ID" value="CAE6760746.1"/>
    <property type="molecule type" value="Genomic_DNA"/>
</dbReference>
<dbReference type="Proteomes" id="UP000673821">
    <property type="component" value="Unassembled WGS sequence"/>
</dbReference>
<organism evidence="2 3">
    <name type="scientific">Paraburkholderia nemoris</name>
    <dbReference type="NCBI Taxonomy" id="2793076"/>
    <lineage>
        <taxon>Bacteria</taxon>
        <taxon>Pseudomonadati</taxon>
        <taxon>Pseudomonadota</taxon>
        <taxon>Betaproteobacteria</taxon>
        <taxon>Burkholderiales</taxon>
        <taxon>Burkholderiaceae</taxon>
        <taxon>Paraburkholderia</taxon>
    </lineage>
</organism>
<reference evidence="2 3" key="1">
    <citation type="submission" date="2021-02" db="EMBL/GenBank/DDBJ databases">
        <authorList>
            <person name="Vanwijnsberghe S."/>
        </authorList>
    </citation>
    <scope>NUCLEOTIDE SEQUENCE [LARGE SCALE GENOMIC DNA]</scope>
    <source>
        <strain evidence="2 3">R-69776</strain>
    </source>
</reference>
<feature type="coiled-coil region" evidence="1">
    <location>
        <begin position="33"/>
        <end position="60"/>
    </location>
</feature>
<sequence>MDLFDSKAAIATLSGLIAAASTLAAVFLTSRFNARLTQLNLDAQARRQSLELKIARLEELYVLFAKWQTALTGIYLTNLRCYMNKLSYNQVMELTKEQKVLLPGEHLRIAMILNIHFPALAGEYELVEAARKNIAKFLNDPAITRLSSSDFIVAQEQFEKACADFKRKVAAHGERYQ</sequence>
<evidence type="ECO:0000313" key="2">
    <source>
        <dbReference type="EMBL" id="CAE6760746.1"/>
    </source>
</evidence>
<keyword evidence="3" id="KW-1185">Reference proteome</keyword>
<evidence type="ECO:0000313" key="3">
    <source>
        <dbReference type="Proteomes" id="UP000673821"/>
    </source>
</evidence>
<gene>
    <name evidence="2" type="ORF">R69776_03359</name>
</gene>
<keyword evidence="1" id="KW-0175">Coiled coil</keyword>
<comment type="caution">
    <text evidence="2">The sequence shown here is derived from an EMBL/GenBank/DDBJ whole genome shotgun (WGS) entry which is preliminary data.</text>
</comment>
<proteinExistence type="predicted"/>
<protein>
    <recommendedName>
        <fullName evidence="4">DUF4760 domain-containing protein</fullName>
    </recommendedName>
</protein>
<accession>A0ABM8RM74</accession>
<evidence type="ECO:0000256" key="1">
    <source>
        <dbReference type="SAM" id="Coils"/>
    </source>
</evidence>
<evidence type="ECO:0008006" key="4">
    <source>
        <dbReference type="Google" id="ProtNLM"/>
    </source>
</evidence>